<evidence type="ECO:0000256" key="4">
    <source>
        <dbReference type="ARBA" id="ARBA00022475"/>
    </source>
</evidence>
<keyword evidence="7 10" id="KW-0653">Protein transport</keyword>
<keyword evidence="8 11" id="KW-1133">Transmembrane helix</keyword>
<keyword evidence="3 10" id="KW-0813">Transport</keyword>
<dbReference type="InterPro" id="IPR007690">
    <property type="entry name" value="T2SS_GspM"/>
</dbReference>
<keyword evidence="4 10" id="KW-1003">Cell membrane</keyword>
<keyword evidence="13" id="KW-1185">Reference proteome</keyword>
<evidence type="ECO:0000256" key="3">
    <source>
        <dbReference type="ARBA" id="ARBA00022448"/>
    </source>
</evidence>
<sequence length="162" mass="18832">MNWFVNLSYRERWVLLTGSVLLVFILSYFGWWQPFMATQVQLTHIIASQQKTLQWMTTAAAEIQQLRQQSPHSTSSTNSPSLLALIDKSMRQGALNSVSKRIESKGNQEVQMAFETVSFTELMHWLEQLYNQYQVQVDSIHIERLALPDNVKVRLTLKMDIK</sequence>
<dbReference type="Gene3D" id="3.30.1360.100">
    <property type="entry name" value="General secretion pathway protein M, EpsM"/>
    <property type="match status" value="1"/>
</dbReference>
<dbReference type="EMBL" id="AP014633">
    <property type="protein sequence ID" value="BAP58191.1"/>
    <property type="molecule type" value="Genomic_DNA"/>
</dbReference>
<evidence type="ECO:0000256" key="7">
    <source>
        <dbReference type="ARBA" id="ARBA00022927"/>
    </source>
</evidence>
<reference evidence="12 13" key="1">
    <citation type="journal article" date="2014" name="ISME J.">
        <title>Ecophysiology of Thioploca ingrica as revealed by the complete genome sequence supplemented with proteomic evidence.</title>
        <authorList>
            <person name="Kojima H."/>
            <person name="Ogura Y."/>
            <person name="Yamamoto N."/>
            <person name="Togashi T."/>
            <person name="Mori H."/>
            <person name="Watanabe T."/>
            <person name="Nemoto F."/>
            <person name="Kurokawa K."/>
            <person name="Hayashi T."/>
            <person name="Fukui M."/>
        </authorList>
    </citation>
    <scope>NUCLEOTIDE SEQUENCE [LARGE SCALE GENOMIC DNA]</scope>
</reference>
<dbReference type="GO" id="GO:0015628">
    <property type="term" value="P:protein secretion by the type II secretion system"/>
    <property type="evidence" value="ECO:0007669"/>
    <property type="project" value="InterPro"/>
</dbReference>
<dbReference type="GO" id="GO:0005886">
    <property type="term" value="C:plasma membrane"/>
    <property type="evidence" value="ECO:0007669"/>
    <property type="project" value="UniProtKB-SubCell"/>
</dbReference>
<organism evidence="12 13">
    <name type="scientific">Thioploca ingrica</name>
    <dbReference type="NCBI Taxonomy" id="40754"/>
    <lineage>
        <taxon>Bacteria</taxon>
        <taxon>Pseudomonadati</taxon>
        <taxon>Pseudomonadota</taxon>
        <taxon>Gammaproteobacteria</taxon>
        <taxon>Thiotrichales</taxon>
        <taxon>Thiotrichaceae</taxon>
        <taxon>Thioploca</taxon>
    </lineage>
</organism>
<evidence type="ECO:0000313" key="13">
    <source>
        <dbReference type="Proteomes" id="UP000031623"/>
    </source>
</evidence>
<evidence type="ECO:0000256" key="9">
    <source>
        <dbReference type="ARBA" id="ARBA00023136"/>
    </source>
</evidence>
<evidence type="ECO:0000256" key="11">
    <source>
        <dbReference type="SAM" id="Phobius"/>
    </source>
</evidence>
<dbReference type="Proteomes" id="UP000031623">
    <property type="component" value="Chromosome"/>
</dbReference>
<dbReference type="InterPro" id="IPR023229">
    <property type="entry name" value="T2SS_M_periplasmic_sf"/>
</dbReference>
<keyword evidence="6 11" id="KW-0812">Transmembrane</keyword>
<dbReference type="STRING" id="40754.THII_3894"/>
<dbReference type="HOGENOM" id="CLU_118900_2_0_6"/>
<name>A0A090BW90_9GAMM</name>
<evidence type="ECO:0000256" key="5">
    <source>
        <dbReference type="ARBA" id="ARBA00022519"/>
    </source>
</evidence>
<dbReference type="AlphaFoldDB" id="A0A090BW90"/>
<dbReference type="KEGG" id="tig:THII_3894"/>
<dbReference type="PIRSF" id="PIRSF006291">
    <property type="entry name" value="GspM"/>
    <property type="match status" value="1"/>
</dbReference>
<proteinExistence type="inferred from homology"/>
<comment type="similarity">
    <text evidence="2 10">Belongs to the GSP M family.</text>
</comment>
<keyword evidence="9 10" id="KW-0472">Membrane</keyword>
<dbReference type="SUPFAM" id="SSF103054">
    <property type="entry name" value="General secretion pathway protein M, EpsM"/>
    <property type="match status" value="1"/>
</dbReference>
<gene>
    <name evidence="12" type="ORF">THII_3894</name>
</gene>
<evidence type="ECO:0000256" key="8">
    <source>
        <dbReference type="ARBA" id="ARBA00022989"/>
    </source>
</evidence>
<evidence type="ECO:0000256" key="10">
    <source>
        <dbReference type="PIRNR" id="PIRNR006291"/>
    </source>
</evidence>
<evidence type="ECO:0000256" key="2">
    <source>
        <dbReference type="ARBA" id="ARBA00010637"/>
    </source>
</evidence>
<evidence type="ECO:0000256" key="1">
    <source>
        <dbReference type="ARBA" id="ARBA00004377"/>
    </source>
</evidence>
<comment type="subcellular location">
    <subcellularLocation>
        <location evidence="1">Cell inner membrane</location>
        <topology evidence="1">Single-pass membrane protein</topology>
    </subcellularLocation>
</comment>
<comment type="function">
    <text evidence="10">Inner membrane component of the type II secretion system required for the energy-dependent secretion of extracellular factors such as proteases and toxins from the periplasm.</text>
</comment>
<evidence type="ECO:0000313" key="12">
    <source>
        <dbReference type="EMBL" id="BAP58191.1"/>
    </source>
</evidence>
<keyword evidence="5 10" id="KW-0997">Cell inner membrane</keyword>
<feature type="transmembrane region" description="Helical" evidence="11">
    <location>
        <begin position="12"/>
        <end position="32"/>
    </location>
</feature>
<evidence type="ECO:0000256" key="6">
    <source>
        <dbReference type="ARBA" id="ARBA00022692"/>
    </source>
</evidence>
<accession>A0A090BW90</accession>
<dbReference type="OrthoDB" id="6120808at2"/>
<dbReference type="GO" id="GO:0015627">
    <property type="term" value="C:type II protein secretion system complex"/>
    <property type="evidence" value="ECO:0007669"/>
    <property type="project" value="InterPro"/>
</dbReference>
<dbReference type="Pfam" id="PF04612">
    <property type="entry name" value="T2SSM"/>
    <property type="match status" value="1"/>
</dbReference>
<protein>
    <recommendedName>
        <fullName evidence="10">Type II secretion system protein M</fullName>
        <shortName evidence="10">T2SS protein M</shortName>
    </recommendedName>
    <alternativeName>
        <fullName evidence="10">General secretion pathway protein M</fullName>
    </alternativeName>
</protein>